<evidence type="ECO:0000313" key="9">
    <source>
        <dbReference type="Proteomes" id="UP000318296"/>
    </source>
</evidence>
<comment type="caution">
    <text evidence="8">The sequence shown here is derived from an EMBL/GenBank/DDBJ whole genome shotgun (WGS) entry which is preliminary data.</text>
</comment>
<evidence type="ECO:0000256" key="5">
    <source>
        <dbReference type="ARBA" id="ARBA00023136"/>
    </source>
</evidence>
<evidence type="ECO:0000259" key="7">
    <source>
        <dbReference type="Pfam" id="PF02706"/>
    </source>
</evidence>
<dbReference type="InterPro" id="IPR003856">
    <property type="entry name" value="LPS_length_determ_N"/>
</dbReference>
<dbReference type="AlphaFoldDB" id="A0A554LF09"/>
<dbReference type="EMBL" id="VMGH01000037">
    <property type="protein sequence ID" value="TSC91471.1"/>
    <property type="molecule type" value="Genomic_DNA"/>
</dbReference>
<keyword evidence="3 6" id="KW-0812">Transmembrane</keyword>
<evidence type="ECO:0000256" key="2">
    <source>
        <dbReference type="ARBA" id="ARBA00022475"/>
    </source>
</evidence>
<dbReference type="GO" id="GO:0005886">
    <property type="term" value="C:plasma membrane"/>
    <property type="evidence" value="ECO:0007669"/>
    <property type="project" value="UniProtKB-SubCell"/>
</dbReference>
<evidence type="ECO:0000256" key="6">
    <source>
        <dbReference type="SAM" id="Phobius"/>
    </source>
</evidence>
<dbReference type="Pfam" id="PF02706">
    <property type="entry name" value="Wzz"/>
    <property type="match status" value="1"/>
</dbReference>
<feature type="domain" description="Polysaccharide chain length determinant N-terminal" evidence="7">
    <location>
        <begin position="2"/>
        <end position="83"/>
    </location>
</feature>
<proteinExistence type="predicted"/>
<keyword evidence="4 6" id="KW-1133">Transmembrane helix</keyword>
<feature type="transmembrane region" description="Helical" evidence="6">
    <location>
        <begin position="172"/>
        <end position="194"/>
    </location>
</feature>
<dbReference type="Proteomes" id="UP000318296">
    <property type="component" value="Unassembled WGS sequence"/>
</dbReference>
<gene>
    <name evidence="8" type="ORF">CEN92_260</name>
</gene>
<reference evidence="8 9" key="1">
    <citation type="submission" date="2017-07" db="EMBL/GenBank/DDBJ databases">
        <title>Mechanisms for carbon and nitrogen cycling indicate functional differentiation within the Candidate Phyla Radiation.</title>
        <authorList>
            <person name="Danczak R.E."/>
            <person name="Johnston M.D."/>
            <person name="Kenah C."/>
            <person name="Slattery M."/>
            <person name="Wrighton K.C."/>
            <person name="Wilkins M.J."/>
        </authorList>
    </citation>
    <scope>NUCLEOTIDE SEQUENCE [LARGE SCALE GENOMIC DNA]</scope>
    <source>
        <strain evidence="8">Licking1014_96</strain>
    </source>
</reference>
<organism evidence="8 9">
    <name type="scientific">Candidatus Berkelbacteria bacterium Licking1014_96</name>
    <dbReference type="NCBI Taxonomy" id="2017149"/>
    <lineage>
        <taxon>Bacteria</taxon>
        <taxon>Candidatus Berkelbacteria</taxon>
    </lineage>
</organism>
<evidence type="ECO:0000313" key="8">
    <source>
        <dbReference type="EMBL" id="TSC91471.1"/>
    </source>
</evidence>
<feature type="transmembrane region" description="Helical" evidence="6">
    <location>
        <begin position="13"/>
        <end position="35"/>
    </location>
</feature>
<comment type="subcellular location">
    <subcellularLocation>
        <location evidence="1">Cell membrane</location>
        <topology evidence="1">Multi-pass membrane protein</topology>
    </subcellularLocation>
</comment>
<sequence length="208" mass="23499">MEIRNYFRTIRKFIWWLVVPLISVMILTLILSLIYKESYQSTVTLAINRKSQQKETLDYQFDSYYAIQANDMLSKQFTEWLKGGSVVPSIYLRAGLKEENALLIKEWKVTNHSPQDIEIVLRGRDKDRVSTLAKAAAATVDEKKEEFTGSGEAAIGTVTVPSEVIVITKNTLLTLNLLVGLLAGLLVGLIFVYFKAIFSSDEIQNTKT</sequence>
<evidence type="ECO:0000256" key="1">
    <source>
        <dbReference type="ARBA" id="ARBA00004651"/>
    </source>
</evidence>
<accession>A0A554LF09</accession>
<protein>
    <recommendedName>
        <fullName evidence="7">Polysaccharide chain length determinant N-terminal domain-containing protein</fullName>
    </recommendedName>
</protein>
<evidence type="ECO:0000256" key="4">
    <source>
        <dbReference type="ARBA" id="ARBA00022989"/>
    </source>
</evidence>
<keyword evidence="2" id="KW-1003">Cell membrane</keyword>
<evidence type="ECO:0000256" key="3">
    <source>
        <dbReference type="ARBA" id="ARBA00022692"/>
    </source>
</evidence>
<keyword evidence="5 6" id="KW-0472">Membrane</keyword>
<name>A0A554LF09_9BACT</name>